<dbReference type="InterPro" id="IPR051600">
    <property type="entry name" value="Beta-PGM-like"/>
</dbReference>
<accession>A0A2A4G6I4</accession>
<dbReference type="Gene3D" id="3.40.50.1000">
    <property type="entry name" value="HAD superfamily/HAD-like"/>
    <property type="match status" value="1"/>
</dbReference>
<dbReference type="SFLD" id="SFLDG01129">
    <property type="entry name" value="C1.5:_HAD__Beta-PGM__Phosphata"/>
    <property type="match status" value="1"/>
</dbReference>
<dbReference type="OrthoDB" id="9797743at2"/>
<dbReference type="InterPro" id="IPR006439">
    <property type="entry name" value="HAD-SF_hydro_IA"/>
</dbReference>
<evidence type="ECO:0000313" key="5">
    <source>
        <dbReference type="EMBL" id="PCE64579.1"/>
    </source>
</evidence>
<gene>
    <name evidence="5" type="ORF">B7P33_09880</name>
</gene>
<proteinExistence type="inferred from homology"/>
<keyword evidence="3" id="KW-0479">Metal-binding</keyword>
<dbReference type="PANTHER" id="PTHR46193">
    <property type="entry name" value="6-PHOSPHOGLUCONATE PHOSPHATASE"/>
    <property type="match status" value="1"/>
</dbReference>
<keyword evidence="6" id="KW-1185">Reference proteome</keyword>
<evidence type="ECO:0000256" key="2">
    <source>
        <dbReference type="ARBA" id="ARBA00006171"/>
    </source>
</evidence>
<dbReference type="PANTHER" id="PTHR46193:SF10">
    <property type="entry name" value="6-PHOSPHOGLUCONATE PHOSPHATASE"/>
    <property type="match status" value="1"/>
</dbReference>
<dbReference type="SFLD" id="SFLDS00003">
    <property type="entry name" value="Haloacid_Dehalogenase"/>
    <property type="match status" value="1"/>
</dbReference>
<dbReference type="InterPro" id="IPR023214">
    <property type="entry name" value="HAD_sf"/>
</dbReference>
<organism evidence="5 6">
    <name type="scientific">Sediminicola luteus</name>
    <dbReference type="NCBI Taxonomy" id="319238"/>
    <lineage>
        <taxon>Bacteria</taxon>
        <taxon>Pseudomonadati</taxon>
        <taxon>Bacteroidota</taxon>
        <taxon>Flavobacteriia</taxon>
        <taxon>Flavobacteriales</taxon>
        <taxon>Flavobacteriaceae</taxon>
        <taxon>Sediminicola</taxon>
    </lineage>
</organism>
<dbReference type="Proteomes" id="UP000219559">
    <property type="component" value="Unassembled WGS sequence"/>
</dbReference>
<comment type="cofactor">
    <cofactor evidence="1">
        <name>Mg(2+)</name>
        <dbReference type="ChEBI" id="CHEBI:18420"/>
    </cofactor>
</comment>
<sequence>MSKFKAVIFDCDGVLVDSEAIGTGILVEMANEHGANINLAYGYKHFKGSFINACMAHIENRIGKELPHDFESEYRRRSFEGFKEKITPIAGIESVLDAIEIPFGVASSGPPEKIRLNLGLTGLLPRFEGRIYSCYDIGKWKPDPAIFIHATEQLGVNPQDGLVIEDSPQGVSAALAGGFTVFGYRPHQELDSLEEAHKVFDTMSQLPDLIQCYHG</sequence>
<protein>
    <submittedName>
        <fullName evidence="5">HAD family hydrolase</fullName>
    </submittedName>
</protein>
<evidence type="ECO:0000256" key="3">
    <source>
        <dbReference type="ARBA" id="ARBA00022723"/>
    </source>
</evidence>
<name>A0A2A4G6I4_9FLAO</name>
<evidence type="ECO:0000256" key="1">
    <source>
        <dbReference type="ARBA" id="ARBA00001946"/>
    </source>
</evidence>
<comment type="similarity">
    <text evidence="2">Belongs to the HAD-like hydrolase superfamily. CbbY/CbbZ/Gph/YieH family.</text>
</comment>
<comment type="caution">
    <text evidence="5">The sequence shown here is derived from an EMBL/GenBank/DDBJ whole genome shotgun (WGS) entry which is preliminary data.</text>
</comment>
<dbReference type="RefSeq" id="WP_097440694.1">
    <property type="nucleotide sequence ID" value="NZ_KZ300476.1"/>
</dbReference>
<reference evidence="5 6" key="1">
    <citation type="submission" date="2017-04" db="EMBL/GenBank/DDBJ databases">
        <title>A new member of the family Flavobacteriaceae isolated from ascidians.</title>
        <authorList>
            <person name="Chen L."/>
        </authorList>
    </citation>
    <scope>NUCLEOTIDE SEQUENCE [LARGE SCALE GENOMIC DNA]</scope>
    <source>
        <strain evidence="5 6">HQA918</strain>
    </source>
</reference>
<dbReference type="Pfam" id="PF00702">
    <property type="entry name" value="Hydrolase"/>
    <property type="match status" value="1"/>
</dbReference>
<evidence type="ECO:0000256" key="4">
    <source>
        <dbReference type="ARBA" id="ARBA00022842"/>
    </source>
</evidence>
<dbReference type="InterPro" id="IPR036412">
    <property type="entry name" value="HAD-like_sf"/>
</dbReference>
<dbReference type="EMBL" id="NBWU01000003">
    <property type="protein sequence ID" value="PCE64579.1"/>
    <property type="molecule type" value="Genomic_DNA"/>
</dbReference>
<dbReference type="NCBIfam" id="TIGR01509">
    <property type="entry name" value="HAD-SF-IA-v3"/>
    <property type="match status" value="1"/>
</dbReference>
<dbReference type="Gene3D" id="1.10.150.240">
    <property type="entry name" value="Putative phosphatase, domain 2"/>
    <property type="match status" value="1"/>
</dbReference>
<dbReference type="AlphaFoldDB" id="A0A2A4G6I4"/>
<keyword evidence="5" id="KW-0378">Hydrolase</keyword>
<keyword evidence="4" id="KW-0460">Magnesium</keyword>
<evidence type="ECO:0000313" key="6">
    <source>
        <dbReference type="Proteomes" id="UP000219559"/>
    </source>
</evidence>
<dbReference type="SUPFAM" id="SSF56784">
    <property type="entry name" value="HAD-like"/>
    <property type="match status" value="1"/>
</dbReference>
<dbReference type="GO" id="GO:0016787">
    <property type="term" value="F:hydrolase activity"/>
    <property type="evidence" value="ECO:0007669"/>
    <property type="project" value="UniProtKB-KW"/>
</dbReference>
<dbReference type="InterPro" id="IPR023198">
    <property type="entry name" value="PGP-like_dom2"/>
</dbReference>
<dbReference type="GO" id="GO:0046872">
    <property type="term" value="F:metal ion binding"/>
    <property type="evidence" value="ECO:0007669"/>
    <property type="project" value="UniProtKB-KW"/>
</dbReference>
<dbReference type="CDD" id="cd07526">
    <property type="entry name" value="HAD_BPGM_like"/>
    <property type="match status" value="1"/>
</dbReference>